<dbReference type="FunFam" id="3.40.50.300:FF:000489">
    <property type="entry name" value="Primosome assembly protein PriA"/>
    <property type="match status" value="1"/>
</dbReference>
<evidence type="ECO:0000256" key="3">
    <source>
        <dbReference type="ARBA" id="ARBA00022723"/>
    </source>
</evidence>
<dbReference type="InterPro" id="IPR041222">
    <property type="entry name" value="PriA_3primeBD"/>
</dbReference>
<reference evidence="15 16" key="1">
    <citation type="submission" date="2021-10" db="EMBL/GenBank/DDBJ databases">
        <title>Anaerobic single-cell dispensing facilitates the cultivation of human gut bacteria.</title>
        <authorList>
            <person name="Afrizal A."/>
        </authorList>
    </citation>
    <scope>NUCLEOTIDE SEQUENCE [LARGE SCALE GENOMIC DNA]</scope>
    <source>
        <strain evidence="15 16">CLA-AA-H277</strain>
    </source>
</reference>
<sequence length="738" mass="83300">MTYANIIVDISHEKLDKPFQYRIPEELEGKLLPGMVVEIPFGRGDRLIKGYVIGTTDRAEIAPERIKSIHALSTDGVGVESRLIALAAWIRDYYGATMIQALKTVIPVRKKEKPKEKKQVLLAVSEEEAGERLAFFEKKHQTARYRLLNALLEEGSLPWELVTTKLNIPPAVIRSLENMELLKIQVDTVYRNPVHVKASRQQAVTLNPEQQHVVEGIREEWEKETPRPCLIHGVTGCGKTEIYMELIAGVLKEGKQAIVLIPEIALTYQTVMRFYRRFGERISVMNSRLSPGERFDQYERARKGLIDVMIGPRSALFTPFPNLGIIIQDEEHETSYQSETVPRYLTRETAVKRGELEGAHVVFGTATPSVDAYYKAEKGEYRLFTIRKRVKTAALPEVSIVDLREELKKGNRSVLSNTLKDEMAQCLAAGHQMMLFLNRRGYAGFLSCRSCGQVIECPHCDVSLSLHRGGRLICHYCGYETTVPKTCPSCGSPFLRDFGIGTQQVETVVAREFPEARILRMDLDTTREKDGHEKILSAFANGEADILIGTQMIVKGHDFPNVTLVGILAADLSLHASDFRAAERTFQLLTQAAGRAGRGDLPGRVVIQTYDPEHYSIQAASEQDYEAFYRQEIAFRAIGGYPPAGGMLAIHASSEDEAYLSMAMEYLKKFLDLLESKTGIQVIGPGDETIARIQDVYRKVLYVRHPNENRLTMVKEKVEQYIEMNEGYQKIHIQYERA</sequence>
<dbReference type="SMART" id="SM00490">
    <property type="entry name" value="HELICc"/>
    <property type="match status" value="1"/>
</dbReference>
<evidence type="ECO:0000256" key="8">
    <source>
        <dbReference type="ARBA" id="ARBA00022840"/>
    </source>
</evidence>
<comment type="subunit">
    <text evidence="12">Component of the replication restart primosome.</text>
</comment>
<dbReference type="GO" id="GO:0043138">
    <property type="term" value="F:3'-5' DNA helicase activity"/>
    <property type="evidence" value="ECO:0007669"/>
    <property type="project" value="UniProtKB-EC"/>
</dbReference>
<dbReference type="GO" id="GO:0006302">
    <property type="term" value="P:double-strand break repair"/>
    <property type="evidence" value="ECO:0007669"/>
    <property type="project" value="InterPro"/>
</dbReference>
<keyword evidence="1 12" id="KW-0639">Primosome</keyword>
<feature type="binding site" evidence="12">
    <location>
        <position position="474"/>
    </location>
    <ligand>
        <name>Zn(2+)</name>
        <dbReference type="ChEBI" id="CHEBI:29105"/>
        <label>2</label>
    </ligand>
</feature>
<feature type="binding site" evidence="12">
    <location>
        <position position="490"/>
    </location>
    <ligand>
        <name>Zn(2+)</name>
        <dbReference type="ChEBI" id="CHEBI:29105"/>
        <label>1</label>
    </ligand>
</feature>
<dbReference type="PROSITE" id="PS51194">
    <property type="entry name" value="HELICASE_CTER"/>
    <property type="match status" value="1"/>
</dbReference>
<dbReference type="GO" id="GO:0006269">
    <property type="term" value="P:DNA replication, synthesis of primer"/>
    <property type="evidence" value="ECO:0007669"/>
    <property type="project" value="UniProtKB-KW"/>
</dbReference>
<dbReference type="InterPro" id="IPR041236">
    <property type="entry name" value="PriA_C"/>
</dbReference>
<dbReference type="HAMAP" id="MF_00983">
    <property type="entry name" value="PriA"/>
    <property type="match status" value="1"/>
</dbReference>
<dbReference type="GO" id="GO:0008270">
    <property type="term" value="F:zinc ion binding"/>
    <property type="evidence" value="ECO:0007669"/>
    <property type="project" value="UniProtKB-UniRule"/>
</dbReference>
<dbReference type="AlphaFoldDB" id="A0AAE3J5Y3"/>
<evidence type="ECO:0000256" key="11">
    <source>
        <dbReference type="ARBA" id="ARBA00048988"/>
    </source>
</evidence>
<gene>
    <name evidence="12 15" type="primary">priA</name>
    <name evidence="15" type="ORF">LKD71_04505</name>
</gene>
<dbReference type="CDD" id="cd17929">
    <property type="entry name" value="DEXHc_priA"/>
    <property type="match status" value="1"/>
</dbReference>
<comment type="cofactor">
    <cofactor evidence="12">
        <name>Zn(2+)</name>
        <dbReference type="ChEBI" id="CHEBI:29105"/>
    </cofactor>
    <text evidence="12">Binds 2 zinc ions per subunit.</text>
</comment>
<comment type="catalytic activity">
    <reaction evidence="11 12">
        <text>ATP + H2O = ADP + phosphate + H(+)</text>
        <dbReference type="Rhea" id="RHEA:13065"/>
        <dbReference type="ChEBI" id="CHEBI:15377"/>
        <dbReference type="ChEBI" id="CHEBI:15378"/>
        <dbReference type="ChEBI" id="CHEBI:30616"/>
        <dbReference type="ChEBI" id="CHEBI:43474"/>
        <dbReference type="ChEBI" id="CHEBI:456216"/>
        <dbReference type="EC" id="5.6.2.4"/>
    </reaction>
</comment>
<dbReference type="Gene3D" id="3.40.1440.60">
    <property type="entry name" value="PriA, 3(prime) DNA-binding domain"/>
    <property type="match status" value="1"/>
</dbReference>
<dbReference type="Pfam" id="PF00271">
    <property type="entry name" value="Helicase_C"/>
    <property type="match status" value="1"/>
</dbReference>
<dbReference type="GO" id="GO:0006310">
    <property type="term" value="P:DNA recombination"/>
    <property type="evidence" value="ECO:0007669"/>
    <property type="project" value="InterPro"/>
</dbReference>
<keyword evidence="10 12" id="KW-0413">Isomerase</keyword>
<dbReference type="Proteomes" id="UP001197875">
    <property type="component" value="Unassembled WGS sequence"/>
</dbReference>
<evidence type="ECO:0000256" key="7">
    <source>
        <dbReference type="ARBA" id="ARBA00022833"/>
    </source>
</evidence>
<dbReference type="CDD" id="cd18804">
    <property type="entry name" value="SF2_C_priA"/>
    <property type="match status" value="1"/>
</dbReference>
<dbReference type="Pfam" id="PF18074">
    <property type="entry name" value="PriA_C"/>
    <property type="match status" value="1"/>
</dbReference>
<keyword evidence="3 12" id="KW-0479">Metal-binding</keyword>
<accession>A0AAE3J5Y3</accession>
<evidence type="ECO:0000259" key="14">
    <source>
        <dbReference type="PROSITE" id="PS51194"/>
    </source>
</evidence>
<dbReference type="InterPro" id="IPR001650">
    <property type="entry name" value="Helicase_C-like"/>
</dbReference>
<evidence type="ECO:0000256" key="10">
    <source>
        <dbReference type="ARBA" id="ARBA00023235"/>
    </source>
</evidence>
<comment type="similarity">
    <text evidence="12">Belongs to the helicase family. PriA subfamily.</text>
</comment>
<dbReference type="GO" id="GO:0006270">
    <property type="term" value="P:DNA replication initiation"/>
    <property type="evidence" value="ECO:0007669"/>
    <property type="project" value="TreeGrafter"/>
</dbReference>
<keyword evidence="7 12" id="KW-0862">Zinc</keyword>
<proteinExistence type="inferred from homology"/>
<evidence type="ECO:0000259" key="13">
    <source>
        <dbReference type="PROSITE" id="PS51192"/>
    </source>
</evidence>
<keyword evidence="16" id="KW-1185">Reference proteome</keyword>
<feature type="binding site" evidence="12">
    <location>
        <position position="457"/>
    </location>
    <ligand>
        <name>Zn(2+)</name>
        <dbReference type="ChEBI" id="CHEBI:29105"/>
        <label>2</label>
    </ligand>
</feature>
<evidence type="ECO:0000313" key="15">
    <source>
        <dbReference type="EMBL" id="MCC2189090.1"/>
    </source>
</evidence>
<feature type="binding site" evidence="12">
    <location>
        <position position="460"/>
    </location>
    <ligand>
        <name>Zn(2+)</name>
        <dbReference type="ChEBI" id="CHEBI:29105"/>
        <label>2</label>
    </ligand>
</feature>
<keyword evidence="9 12" id="KW-0238">DNA-binding</keyword>
<dbReference type="Gene3D" id="3.40.50.300">
    <property type="entry name" value="P-loop containing nucleotide triphosphate hydrolases"/>
    <property type="match status" value="2"/>
</dbReference>
<dbReference type="EC" id="5.6.2.4" evidence="12"/>
<dbReference type="InterPro" id="IPR027417">
    <property type="entry name" value="P-loop_NTPase"/>
</dbReference>
<keyword evidence="2 12" id="KW-0235">DNA replication</keyword>
<dbReference type="GO" id="GO:0016787">
    <property type="term" value="F:hydrolase activity"/>
    <property type="evidence" value="ECO:0007669"/>
    <property type="project" value="UniProtKB-KW"/>
</dbReference>
<feature type="domain" description="Helicase ATP-binding" evidence="13">
    <location>
        <begin position="220"/>
        <end position="386"/>
    </location>
</feature>
<dbReference type="RefSeq" id="WP_227614528.1">
    <property type="nucleotide sequence ID" value="NZ_JAJEPR010000005.1"/>
</dbReference>
<evidence type="ECO:0000256" key="5">
    <source>
        <dbReference type="ARBA" id="ARBA00022801"/>
    </source>
</evidence>
<evidence type="ECO:0000313" key="16">
    <source>
        <dbReference type="Proteomes" id="UP001197875"/>
    </source>
</evidence>
<dbReference type="Pfam" id="PF17764">
    <property type="entry name" value="PriA_3primeBD"/>
    <property type="match status" value="1"/>
</dbReference>
<evidence type="ECO:0000256" key="9">
    <source>
        <dbReference type="ARBA" id="ARBA00023125"/>
    </source>
</evidence>
<protein>
    <recommendedName>
        <fullName evidence="12">Replication restart protein PriA</fullName>
    </recommendedName>
    <alternativeName>
        <fullName evidence="12">ATP-dependent DNA helicase PriA</fullName>
        <ecNumber evidence="12">5.6.2.4</ecNumber>
    </alternativeName>
    <alternativeName>
        <fullName evidence="12">DNA 3'-5' helicase PriA</fullName>
    </alternativeName>
</protein>
<dbReference type="NCBIfam" id="TIGR00595">
    <property type="entry name" value="priA"/>
    <property type="match status" value="1"/>
</dbReference>
<evidence type="ECO:0000256" key="4">
    <source>
        <dbReference type="ARBA" id="ARBA00022741"/>
    </source>
</evidence>
<dbReference type="Pfam" id="PF00270">
    <property type="entry name" value="DEAD"/>
    <property type="match status" value="1"/>
</dbReference>
<evidence type="ECO:0000256" key="12">
    <source>
        <dbReference type="HAMAP-Rule" id="MF_00983"/>
    </source>
</evidence>
<dbReference type="InterPro" id="IPR042115">
    <property type="entry name" value="PriA_3primeBD_sf"/>
</dbReference>
<feature type="binding site" evidence="12">
    <location>
        <position position="477"/>
    </location>
    <ligand>
        <name>Zn(2+)</name>
        <dbReference type="ChEBI" id="CHEBI:29105"/>
        <label>2</label>
    </ligand>
</feature>
<dbReference type="Pfam" id="PF18319">
    <property type="entry name" value="Zn_ribbon_PriA"/>
    <property type="match status" value="1"/>
</dbReference>
<dbReference type="SMART" id="SM00487">
    <property type="entry name" value="DEXDc"/>
    <property type="match status" value="1"/>
</dbReference>
<dbReference type="InterPro" id="IPR040498">
    <property type="entry name" value="PriA_CRR"/>
</dbReference>
<feature type="domain" description="Helicase C-terminal" evidence="14">
    <location>
        <begin position="482"/>
        <end position="636"/>
    </location>
</feature>
<keyword evidence="8 12" id="KW-0067">ATP-binding</keyword>
<keyword evidence="5 12" id="KW-0378">Hydrolase</keyword>
<evidence type="ECO:0000256" key="1">
    <source>
        <dbReference type="ARBA" id="ARBA00022515"/>
    </source>
</evidence>
<dbReference type="PANTHER" id="PTHR30580:SF0">
    <property type="entry name" value="PRIMOSOMAL PROTEIN N"/>
    <property type="match status" value="1"/>
</dbReference>
<dbReference type="GO" id="GO:1990077">
    <property type="term" value="C:primosome complex"/>
    <property type="evidence" value="ECO:0007669"/>
    <property type="project" value="UniProtKB-UniRule"/>
</dbReference>
<comment type="caution">
    <text evidence="15">The sequence shown here is derived from an EMBL/GenBank/DDBJ whole genome shotgun (WGS) entry which is preliminary data.</text>
</comment>
<dbReference type="GO" id="GO:0005524">
    <property type="term" value="F:ATP binding"/>
    <property type="evidence" value="ECO:0007669"/>
    <property type="project" value="UniProtKB-UniRule"/>
</dbReference>
<dbReference type="SUPFAM" id="SSF52540">
    <property type="entry name" value="P-loop containing nucleoside triphosphate hydrolases"/>
    <property type="match status" value="2"/>
</dbReference>
<dbReference type="PANTHER" id="PTHR30580">
    <property type="entry name" value="PRIMOSOMAL PROTEIN N"/>
    <property type="match status" value="1"/>
</dbReference>
<name>A0AAE3J5Y3_9FIRM</name>
<comment type="function">
    <text evidence="12">Initiates the restart of stalled replication forks, which reloads the replicative helicase on sites other than the origin of replication. Recognizes and binds to abandoned replication forks and remodels them to uncover a helicase loading site. Promotes assembly of the primosome at these replication forks.</text>
</comment>
<feature type="binding site" evidence="12">
    <location>
        <position position="448"/>
    </location>
    <ligand>
        <name>Zn(2+)</name>
        <dbReference type="ChEBI" id="CHEBI:29105"/>
        <label>1</label>
    </ligand>
</feature>
<feature type="binding site" evidence="12">
    <location>
        <position position="451"/>
    </location>
    <ligand>
        <name>Zn(2+)</name>
        <dbReference type="ChEBI" id="CHEBI:29105"/>
        <label>1</label>
    </ligand>
</feature>
<dbReference type="InterPro" id="IPR005259">
    <property type="entry name" value="PriA"/>
</dbReference>
<dbReference type="InterPro" id="IPR014001">
    <property type="entry name" value="Helicase_ATP-bd"/>
</dbReference>
<dbReference type="InterPro" id="IPR011545">
    <property type="entry name" value="DEAD/DEAH_box_helicase_dom"/>
</dbReference>
<dbReference type="PROSITE" id="PS51192">
    <property type="entry name" value="HELICASE_ATP_BIND_1"/>
    <property type="match status" value="1"/>
</dbReference>
<dbReference type="EMBL" id="JAJEPR010000005">
    <property type="protein sequence ID" value="MCC2189090.1"/>
    <property type="molecule type" value="Genomic_DNA"/>
</dbReference>
<feature type="binding site" evidence="12">
    <location>
        <position position="487"/>
    </location>
    <ligand>
        <name>Zn(2+)</name>
        <dbReference type="ChEBI" id="CHEBI:29105"/>
        <label>1</label>
    </ligand>
</feature>
<evidence type="ECO:0000256" key="6">
    <source>
        <dbReference type="ARBA" id="ARBA00022806"/>
    </source>
</evidence>
<comment type="catalytic activity">
    <reaction evidence="12">
        <text>Couples ATP hydrolysis with the unwinding of duplex DNA by translocating in the 3'-5' direction.</text>
        <dbReference type="EC" id="5.6.2.4"/>
    </reaction>
</comment>
<keyword evidence="6 12" id="KW-0347">Helicase</keyword>
<organism evidence="15 16">
    <name type="scientific">Fusicatenibacter faecihominis</name>
    <dbReference type="NCBI Taxonomy" id="2881276"/>
    <lineage>
        <taxon>Bacteria</taxon>
        <taxon>Bacillati</taxon>
        <taxon>Bacillota</taxon>
        <taxon>Clostridia</taxon>
        <taxon>Lachnospirales</taxon>
        <taxon>Lachnospiraceae</taxon>
        <taxon>Fusicatenibacter</taxon>
    </lineage>
</organism>
<keyword evidence="4 12" id="KW-0547">Nucleotide-binding</keyword>
<dbReference type="GO" id="GO:0003677">
    <property type="term" value="F:DNA binding"/>
    <property type="evidence" value="ECO:0007669"/>
    <property type="project" value="UniProtKB-UniRule"/>
</dbReference>
<evidence type="ECO:0000256" key="2">
    <source>
        <dbReference type="ARBA" id="ARBA00022705"/>
    </source>
</evidence>